<feature type="coiled-coil region" evidence="1">
    <location>
        <begin position="13"/>
        <end position="40"/>
    </location>
</feature>
<reference evidence="3" key="1">
    <citation type="submission" date="2020-01" db="EMBL/GenBank/DDBJ databases">
        <title>Identification and distribution of gene clusters putatively required for synthesis of sphingolipid metabolism inhibitors in phylogenetically diverse species of the filamentous fungus Fusarium.</title>
        <authorList>
            <person name="Kim H.-S."/>
            <person name="Busman M."/>
            <person name="Brown D.W."/>
            <person name="Divon H."/>
            <person name="Uhlig S."/>
            <person name="Proctor R.H."/>
        </authorList>
    </citation>
    <scope>NUCLEOTIDE SEQUENCE</scope>
    <source>
        <strain evidence="3">NRRL 53441</strain>
    </source>
</reference>
<name>A0A8H4KQC2_9HYPO</name>
<dbReference type="AlphaFoldDB" id="A0A8H4KQC2"/>
<feature type="compositionally biased region" description="Basic and acidic residues" evidence="2">
    <location>
        <begin position="88"/>
        <end position="107"/>
    </location>
</feature>
<feature type="region of interest" description="Disordered" evidence="2">
    <location>
        <begin position="69"/>
        <end position="119"/>
    </location>
</feature>
<evidence type="ECO:0000313" key="3">
    <source>
        <dbReference type="EMBL" id="KAF4455317.1"/>
    </source>
</evidence>
<keyword evidence="1" id="KW-0175">Coiled coil</keyword>
<evidence type="ECO:0000313" key="4">
    <source>
        <dbReference type="Proteomes" id="UP000605986"/>
    </source>
</evidence>
<proteinExistence type="predicted"/>
<comment type="caution">
    <text evidence="3">The sequence shown here is derived from an EMBL/GenBank/DDBJ whole genome shotgun (WGS) entry which is preliminary data.</text>
</comment>
<gene>
    <name evidence="3" type="ORF">F53441_2331</name>
</gene>
<evidence type="ECO:0000256" key="2">
    <source>
        <dbReference type="SAM" id="MobiDB-lite"/>
    </source>
</evidence>
<dbReference type="Proteomes" id="UP000605986">
    <property type="component" value="Unassembled WGS sequence"/>
</dbReference>
<protein>
    <submittedName>
        <fullName evidence="3">Uncharacterized protein</fullName>
    </submittedName>
</protein>
<sequence>MEATQNSASPPELKEILNCMRRIEQKIDQNKAQILQMHKQFNDHALQQSITSQQLHQILTCLFCECLQDDEEDPSGTPEDQNTEDEEGQHVEIHKVAELFRPHEAPPMERTTQQPNKPN</sequence>
<keyword evidence="4" id="KW-1185">Reference proteome</keyword>
<evidence type="ECO:0000256" key="1">
    <source>
        <dbReference type="SAM" id="Coils"/>
    </source>
</evidence>
<organism evidence="3 4">
    <name type="scientific">Fusarium austroafricanum</name>
    <dbReference type="NCBI Taxonomy" id="2364996"/>
    <lineage>
        <taxon>Eukaryota</taxon>
        <taxon>Fungi</taxon>
        <taxon>Dikarya</taxon>
        <taxon>Ascomycota</taxon>
        <taxon>Pezizomycotina</taxon>
        <taxon>Sordariomycetes</taxon>
        <taxon>Hypocreomycetidae</taxon>
        <taxon>Hypocreales</taxon>
        <taxon>Nectriaceae</taxon>
        <taxon>Fusarium</taxon>
        <taxon>Fusarium concolor species complex</taxon>
    </lineage>
</organism>
<feature type="compositionally biased region" description="Polar residues" evidence="2">
    <location>
        <begin position="110"/>
        <end position="119"/>
    </location>
</feature>
<accession>A0A8H4KQC2</accession>
<dbReference type="EMBL" id="JAADJG010000096">
    <property type="protein sequence ID" value="KAF4455317.1"/>
    <property type="molecule type" value="Genomic_DNA"/>
</dbReference>